<feature type="compositionally biased region" description="Low complexity" evidence="5">
    <location>
        <begin position="328"/>
        <end position="340"/>
    </location>
</feature>
<dbReference type="GO" id="GO:0005634">
    <property type="term" value="C:nucleus"/>
    <property type="evidence" value="ECO:0007669"/>
    <property type="project" value="TreeGrafter"/>
</dbReference>
<feature type="compositionally biased region" description="Low complexity" evidence="5">
    <location>
        <begin position="750"/>
        <end position="761"/>
    </location>
</feature>
<feature type="compositionally biased region" description="Basic residues" evidence="5">
    <location>
        <begin position="706"/>
        <end position="716"/>
    </location>
</feature>
<evidence type="ECO:0000256" key="4">
    <source>
        <dbReference type="ARBA" id="ARBA00022833"/>
    </source>
</evidence>
<evidence type="ECO:0000259" key="6">
    <source>
        <dbReference type="PROSITE" id="PS51805"/>
    </source>
</evidence>
<evidence type="ECO:0000256" key="3">
    <source>
        <dbReference type="ARBA" id="ARBA00022771"/>
    </source>
</evidence>
<sequence length="1021" mass="111985">MSGGPPHHPHNRQVPGSNLGNTAWNHLQVPNFFPRQPQLAHMSNEHSMLHQPTWHTPTTEALKNYPHSHVLSEMFKNESLFPRDCVDLSLARNGNQNGELAPVPISLSVRDTNKINSLLPSALDIQAVELTKSTSPALQSSPNRKSISPGLKSSSPSIRSVPYPKTSSPAQISTASSLFSASSSLFSTARNLNQNLVSSGPVPKSASPGLKPSSPIVKPASPGLKLFPTNAQGLFPAITPEVVKTSQKRSNVRVDSILERLNPTPDKVVNVQEDKPSKSHETEVTSIFADKPVSVIVQTTTTGFDENSNSSSINNVPVMAVSKDEDTVSTNSNDDNSADSTKSRRKRKPSKTIRVSKDDERIEEAAEIAEISIKEVVRVEEKDPISIMGEMLEDNKNTDKEESPSDLEDLISSTKRRKTSSESETIDDIAAMVQESLKEKELRQQKVLDGTKEELTPELPAKPISVSVIKTKENLAEVLSDTGNINAKENLAAVLSDSSHVEAKDNLTGLFSEMSQIKTKDNLTDVLSDKSHISVKENLTEVLLDSNEIKTKDNLTDVLLDSAHDSSTLVPSVSIPVPPAVDTPAAKKTTTDFVEVENKLEEMFAGIEDTSEPVKPPSLDLDDSKADDPLLKLDDGIAPSSESADEAKSPKKTKTEDTEQEEDNEKSSISKELTSQTEVEEQKTPVKKTKRKAPPMASPVEQTPTPKKKKVIKISKPKSQQKGGSSTKKPQKVKPTGKLDVAKDIYAYDSGSNTSSTKSKGPFIQIKGPRDSPLSVNVINYATNDEESERKLPKSKKFHDDSEYRHKVRSKGLHSSTLSNKYDAQTRDATWICAFCKRGPHASELTGPTVDRNIEPPGDLFGPYFITTQCPEFERRLDDPYDRQFKSKKITKALDEAATIASRSKKSKRKHSDSDGLSESESDIYLGITATGNKTYEIWAHEDCIVWSHGTYLIGPKIVGLEAAVWTCCNVMCKSCNLKGANILCFRRGCLNAAHISCARKNAWQFVESNFKAYCPDHRVP</sequence>
<feature type="compositionally biased region" description="Low complexity" evidence="5">
    <location>
        <begin position="717"/>
        <end position="728"/>
    </location>
</feature>
<feature type="region of interest" description="Disordered" evidence="5">
    <location>
        <begin position="1"/>
        <end position="21"/>
    </location>
</feature>
<feature type="region of interest" description="Disordered" evidence="5">
    <location>
        <begin position="133"/>
        <end position="167"/>
    </location>
</feature>
<dbReference type="Pfam" id="PF13771">
    <property type="entry name" value="zf-HC5HC2H"/>
    <property type="match status" value="1"/>
</dbReference>
<dbReference type="PANTHER" id="PTHR14955:SF4">
    <property type="entry name" value="PHD-TYPE DOMAIN-CONTAINING PROTEIN"/>
    <property type="match status" value="1"/>
</dbReference>
<dbReference type="Gene3D" id="3.30.40.10">
    <property type="entry name" value="Zinc/RING finger domain, C3HC4 (zinc finger)"/>
    <property type="match status" value="1"/>
</dbReference>
<keyword evidence="8" id="KW-1185">Reference proteome</keyword>
<proteinExistence type="predicted"/>
<gene>
    <name evidence="7" type="ORF">DIABBA_LOCUS1516</name>
</gene>
<dbReference type="InterPro" id="IPR013083">
    <property type="entry name" value="Znf_RING/FYVE/PHD"/>
</dbReference>
<keyword evidence="1" id="KW-0597">Phosphoprotein</keyword>
<protein>
    <recommendedName>
        <fullName evidence="6">PHD-type domain-containing protein</fullName>
    </recommendedName>
</protein>
<name>A0A9N9X779_DIABA</name>
<dbReference type="InterPro" id="IPR052440">
    <property type="entry name" value="Trans_Reg/Chrom_Remod"/>
</dbReference>
<keyword evidence="3" id="KW-0863">Zinc-finger</keyword>
<dbReference type="AlphaFoldDB" id="A0A9N9X779"/>
<evidence type="ECO:0000256" key="1">
    <source>
        <dbReference type="ARBA" id="ARBA00022553"/>
    </source>
</evidence>
<dbReference type="GO" id="GO:0006357">
    <property type="term" value="P:regulation of transcription by RNA polymerase II"/>
    <property type="evidence" value="ECO:0007669"/>
    <property type="project" value="TreeGrafter"/>
</dbReference>
<dbReference type="GO" id="GO:0008270">
    <property type="term" value="F:zinc ion binding"/>
    <property type="evidence" value="ECO:0007669"/>
    <property type="project" value="UniProtKB-KW"/>
</dbReference>
<feature type="region of interest" description="Disordered" evidence="5">
    <location>
        <begin position="324"/>
        <end position="355"/>
    </location>
</feature>
<feature type="compositionally biased region" description="Basic and acidic residues" evidence="5">
    <location>
        <begin position="788"/>
        <end position="805"/>
    </location>
</feature>
<feature type="compositionally biased region" description="Basic and acidic residues" evidence="5">
    <location>
        <begin position="393"/>
        <end position="403"/>
    </location>
</feature>
<feature type="region of interest" description="Disordered" evidence="5">
    <location>
        <begin position="389"/>
        <end position="423"/>
    </location>
</feature>
<dbReference type="PANTHER" id="PTHR14955">
    <property type="entry name" value="RETINOIC ACID INDUCED 1/TRANSCRIPTION FACTOR 20"/>
    <property type="match status" value="1"/>
</dbReference>
<dbReference type="Proteomes" id="UP001153709">
    <property type="component" value="Chromosome 1"/>
</dbReference>
<evidence type="ECO:0000313" key="8">
    <source>
        <dbReference type="Proteomes" id="UP001153709"/>
    </source>
</evidence>
<keyword evidence="2" id="KW-0479">Metal-binding</keyword>
<feature type="compositionally biased region" description="Low complexity" evidence="5">
    <location>
        <begin position="144"/>
        <end position="160"/>
    </location>
</feature>
<feature type="compositionally biased region" description="Polar residues" evidence="5">
    <location>
        <begin position="774"/>
        <end position="783"/>
    </location>
</feature>
<organism evidence="7 8">
    <name type="scientific">Diabrotica balteata</name>
    <name type="common">Banded cucumber beetle</name>
    <dbReference type="NCBI Taxonomy" id="107213"/>
    <lineage>
        <taxon>Eukaryota</taxon>
        <taxon>Metazoa</taxon>
        <taxon>Ecdysozoa</taxon>
        <taxon>Arthropoda</taxon>
        <taxon>Hexapoda</taxon>
        <taxon>Insecta</taxon>
        <taxon>Pterygota</taxon>
        <taxon>Neoptera</taxon>
        <taxon>Endopterygota</taxon>
        <taxon>Coleoptera</taxon>
        <taxon>Polyphaga</taxon>
        <taxon>Cucujiformia</taxon>
        <taxon>Chrysomeloidea</taxon>
        <taxon>Chrysomelidae</taxon>
        <taxon>Galerucinae</taxon>
        <taxon>Diabroticina</taxon>
        <taxon>Diabroticites</taxon>
        <taxon>Diabrotica</taxon>
    </lineage>
</organism>
<feature type="compositionally biased region" description="Basic and acidic residues" evidence="5">
    <location>
        <begin position="622"/>
        <end position="635"/>
    </location>
</feature>
<feature type="domain" description="PHD-type" evidence="6">
    <location>
        <begin position="910"/>
        <end position="1019"/>
    </location>
</feature>
<evidence type="ECO:0000256" key="5">
    <source>
        <dbReference type="SAM" id="MobiDB-lite"/>
    </source>
</evidence>
<keyword evidence="4" id="KW-0862">Zinc</keyword>
<feature type="region of interest" description="Disordered" evidence="5">
    <location>
        <begin position="198"/>
        <end position="217"/>
    </location>
</feature>
<reference evidence="7" key="1">
    <citation type="submission" date="2022-01" db="EMBL/GenBank/DDBJ databases">
        <authorList>
            <person name="King R."/>
        </authorList>
    </citation>
    <scope>NUCLEOTIDE SEQUENCE</scope>
</reference>
<dbReference type="PROSITE" id="PS51805">
    <property type="entry name" value="EPHD"/>
    <property type="match status" value="1"/>
</dbReference>
<feature type="region of interest" description="Disordered" evidence="5">
    <location>
        <begin position="605"/>
        <end position="805"/>
    </location>
</feature>
<feature type="compositionally biased region" description="Basic and acidic residues" evidence="5">
    <location>
        <begin position="645"/>
        <end position="657"/>
    </location>
</feature>
<evidence type="ECO:0000256" key="2">
    <source>
        <dbReference type="ARBA" id="ARBA00022723"/>
    </source>
</evidence>
<dbReference type="EMBL" id="OU898276">
    <property type="protein sequence ID" value="CAG9827527.1"/>
    <property type="molecule type" value="Genomic_DNA"/>
</dbReference>
<dbReference type="OrthoDB" id="10029243at2759"/>
<evidence type="ECO:0000313" key="7">
    <source>
        <dbReference type="EMBL" id="CAG9827527.1"/>
    </source>
</evidence>
<dbReference type="InterPro" id="IPR034732">
    <property type="entry name" value="EPHD"/>
</dbReference>
<accession>A0A9N9X779</accession>
<feature type="compositionally biased region" description="Polar residues" evidence="5">
    <location>
        <begin position="133"/>
        <end position="143"/>
    </location>
</feature>